<protein>
    <submittedName>
        <fullName evidence="1">Uncharacterized protein DUF3108</fullName>
    </submittedName>
</protein>
<dbReference type="InterPro" id="IPR021457">
    <property type="entry name" value="DUF3108"/>
</dbReference>
<sequence>MKFKLSNLGKDQSITKSYKAIVCEDQIRIFNHPSTPFLRIYPQNNHVLSRIVRYPMNYLLRIVIVMCLTINFADAQVTSKNNAFTFGEELNFEVSYGWLNLAEAKLKVGNSVITEGSRPHYKIDAYGNTKGAATLFGKVNDNWGTHLDTGTLLPSLSYRYIEEGRYRKNEKVYFDQANKKATVELYDRENKNLKEKKEYKLPGQVQDLVSGFYLLRTMDLNNLKKGQEILITGFFDKEIYNLKLIYEGTEKIQTNLGTKETYVFSPQMPKNKLFRGEFPVKVWVTKDQNKIPVKIKANLFIGSLNLDIASANGLRNN</sequence>
<gene>
    <name evidence="1" type="ORF">CLV31_10844</name>
</gene>
<accession>A0A326RZR5</accession>
<dbReference type="OrthoDB" id="9808473at2"/>
<comment type="caution">
    <text evidence="1">The sequence shown here is derived from an EMBL/GenBank/DDBJ whole genome shotgun (WGS) entry which is preliminary data.</text>
</comment>
<evidence type="ECO:0000313" key="2">
    <source>
        <dbReference type="Proteomes" id="UP000248917"/>
    </source>
</evidence>
<reference evidence="1 2" key="1">
    <citation type="submission" date="2018-06" db="EMBL/GenBank/DDBJ databases">
        <title>Genomic Encyclopedia of Archaeal and Bacterial Type Strains, Phase II (KMG-II): from individual species to whole genera.</title>
        <authorList>
            <person name="Goeker M."/>
        </authorList>
    </citation>
    <scope>NUCLEOTIDE SEQUENCE [LARGE SCALE GENOMIC DNA]</scope>
    <source>
        <strain evidence="1 2">T4</strain>
    </source>
</reference>
<dbReference type="Pfam" id="PF11306">
    <property type="entry name" value="DUF3108"/>
    <property type="match status" value="1"/>
</dbReference>
<keyword evidence="2" id="KW-1185">Reference proteome</keyword>
<dbReference type="EMBL" id="QKTX01000008">
    <property type="protein sequence ID" value="PZV82851.1"/>
    <property type="molecule type" value="Genomic_DNA"/>
</dbReference>
<proteinExistence type="predicted"/>
<dbReference type="Proteomes" id="UP000248917">
    <property type="component" value="Unassembled WGS sequence"/>
</dbReference>
<evidence type="ECO:0000313" key="1">
    <source>
        <dbReference type="EMBL" id="PZV82851.1"/>
    </source>
</evidence>
<name>A0A326RZR5_9BACT</name>
<dbReference type="AlphaFoldDB" id="A0A326RZR5"/>
<organism evidence="1 2">
    <name type="scientific">Algoriphagus aquaeductus</name>
    <dbReference type="NCBI Taxonomy" id="475299"/>
    <lineage>
        <taxon>Bacteria</taxon>
        <taxon>Pseudomonadati</taxon>
        <taxon>Bacteroidota</taxon>
        <taxon>Cytophagia</taxon>
        <taxon>Cytophagales</taxon>
        <taxon>Cyclobacteriaceae</taxon>
        <taxon>Algoriphagus</taxon>
    </lineage>
</organism>